<keyword evidence="3" id="KW-1185">Reference proteome</keyword>
<reference evidence="2 3" key="1">
    <citation type="submission" date="2018-04" db="EMBL/GenBank/DDBJ databases">
        <title>Genomic Encyclopedia of Archaeal and Bacterial Type Strains, Phase II (KMG-II): from individual species to whole genera.</title>
        <authorList>
            <person name="Goeker M."/>
        </authorList>
    </citation>
    <scope>NUCLEOTIDE SEQUENCE [LARGE SCALE GENOMIC DNA]</scope>
    <source>
        <strain evidence="2 3">DSM 26809</strain>
    </source>
</reference>
<keyword evidence="1" id="KW-0472">Membrane</keyword>
<evidence type="ECO:0000313" key="3">
    <source>
        <dbReference type="Proteomes" id="UP000244168"/>
    </source>
</evidence>
<comment type="caution">
    <text evidence="2">The sequence shown here is derived from an EMBL/GenBank/DDBJ whole genome shotgun (WGS) entry which is preliminary data.</text>
</comment>
<organism evidence="2 3">
    <name type="scientific">Mucilaginibacter yixingensis</name>
    <dbReference type="NCBI Taxonomy" id="1295612"/>
    <lineage>
        <taxon>Bacteria</taxon>
        <taxon>Pseudomonadati</taxon>
        <taxon>Bacteroidota</taxon>
        <taxon>Sphingobacteriia</taxon>
        <taxon>Sphingobacteriales</taxon>
        <taxon>Sphingobacteriaceae</taxon>
        <taxon>Mucilaginibacter</taxon>
    </lineage>
</organism>
<feature type="transmembrane region" description="Helical" evidence="1">
    <location>
        <begin position="83"/>
        <end position="101"/>
    </location>
</feature>
<sequence>MSAHRFIDILKPVLLHGLFFGQYLPLFFMILNEDHRLKVNANSEYATVSSVFLMLGSHAFTWQNAEAFLARQINDIRPTLISLAPQTTSLLFYYFCLTTWISN</sequence>
<gene>
    <name evidence="2" type="ORF">C8P68_102263</name>
</gene>
<name>A0A2T5JCE5_9SPHI</name>
<keyword evidence="1" id="KW-1133">Transmembrane helix</keyword>
<protein>
    <submittedName>
        <fullName evidence="2">Uncharacterized protein</fullName>
    </submittedName>
</protein>
<accession>A0A2T5JCE5</accession>
<dbReference type="Proteomes" id="UP000244168">
    <property type="component" value="Unassembled WGS sequence"/>
</dbReference>
<dbReference type="AlphaFoldDB" id="A0A2T5JCE5"/>
<dbReference type="RefSeq" id="WP_107827367.1">
    <property type="nucleotide sequence ID" value="NZ_CP160205.1"/>
</dbReference>
<evidence type="ECO:0000256" key="1">
    <source>
        <dbReference type="SAM" id="Phobius"/>
    </source>
</evidence>
<proteinExistence type="predicted"/>
<dbReference type="EMBL" id="QAOQ01000002">
    <property type="protein sequence ID" value="PTQ99439.1"/>
    <property type="molecule type" value="Genomic_DNA"/>
</dbReference>
<evidence type="ECO:0000313" key="2">
    <source>
        <dbReference type="EMBL" id="PTQ99439.1"/>
    </source>
</evidence>
<feature type="transmembrane region" description="Helical" evidence="1">
    <location>
        <begin position="43"/>
        <end position="62"/>
    </location>
</feature>
<feature type="transmembrane region" description="Helical" evidence="1">
    <location>
        <begin position="12"/>
        <end position="31"/>
    </location>
</feature>
<keyword evidence="1" id="KW-0812">Transmembrane</keyword>